<dbReference type="EC" id="3.1.3.7" evidence="3"/>
<feature type="domain" description="DDH" evidence="1">
    <location>
        <begin position="29"/>
        <end position="163"/>
    </location>
</feature>
<name>A0ABW5WUU0_9STAP</name>
<dbReference type="PANTHER" id="PTHR47618">
    <property type="entry name" value="BIFUNCTIONAL OLIGORIBONUCLEASE AND PAP PHOSPHATASE NRNA"/>
    <property type="match status" value="1"/>
</dbReference>
<keyword evidence="4" id="KW-1185">Reference proteome</keyword>
<keyword evidence="3" id="KW-0378">Hydrolase</keyword>
<sequence>MFTEYIKTFETVNENYQAVMDLIKENDEIVILRHVRPDPDALGAQIGLKYAIENMFPEKTVYALGEDEPSLSMFDQMNITSTAQQPLVIVVDTANEERIDGDISNSTKVVKIDHHPNREPFGGINIVETGVSSTSELIYALITLWGEDEMMSDDVAKNLYLGIVGDTGRFLFDNTSSLTHYTASKLKAYDFNASKLMQEMNQTAEEEFRFKGYLIDNYVLRPSGLLYVYVSEEALKTYGISANVASLNVNMFRELSEVKVWFMALEEDGKLRVRLRSKEIVINDIAEQFGGGGHPLASGVRIGSKERLELLIEAIEKKL</sequence>
<dbReference type="GO" id="GO:0008441">
    <property type="term" value="F:3'(2'),5'-bisphosphate nucleotidase activity"/>
    <property type="evidence" value="ECO:0007669"/>
    <property type="project" value="UniProtKB-EC"/>
</dbReference>
<dbReference type="InterPro" id="IPR001667">
    <property type="entry name" value="DDH_dom"/>
</dbReference>
<protein>
    <submittedName>
        <fullName evidence="3">Bifunctional oligoribonuclease/PAP phosphatase NrnA</fullName>
        <ecNumber evidence="3">3.1.3.7</ecNumber>
    </submittedName>
</protein>
<dbReference type="Pfam" id="PF02272">
    <property type="entry name" value="DHHA1"/>
    <property type="match status" value="1"/>
</dbReference>
<evidence type="ECO:0000313" key="4">
    <source>
        <dbReference type="Proteomes" id="UP001597519"/>
    </source>
</evidence>
<accession>A0ABW5WUU0</accession>
<dbReference type="InterPro" id="IPR051319">
    <property type="entry name" value="Oligoribo/pAp-PDE_c-di-AMP_PDE"/>
</dbReference>
<organism evidence="3 4">
    <name type="scientific">Corticicoccus populi</name>
    <dbReference type="NCBI Taxonomy" id="1812821"/>
    <lineage>
        <taxon>Bacteria</taxon>
        <taxon>Bacillati</taxon>
        <taxon>Bacillota</taxon>
        <taxon>Bacilli</taxon>
        <taxon>Bacillales</taxon>
        <taxon>Staphylococcaceae</taxon>
        <taxon>Corticicoccus</taxon>
    </lineage>
</organism>
<dbReference type="Gene3D" id="3.10.310.30">
    <property type="match status" value="1"/>
</dbReference>
<dbReference type="Pfam" id="PF01368">
    <property type="entry name" value="DHH"/>
    <property type="match status" value="1"/>
</dbReference>
<evidence type="ECO:0000259" key="1">
    <source>
        <dbReference type="Pfam" id="PF01368"/>
    </source>
</evidence>
<evidence type="ECO:0000313" key="3">
    <source>
        <dbReference type="EMBL" id="MFD2829091.1"/>
    </source>
</evidence>
<gene>
    <name evidence="3" type="ORF">ACFSX4_01340</name>
</gene>
<dbReference type="SUPFAM" id="SSF64182">
    <property type="entry name" value="DHH phosphoesterases"/>
    <property type="match status" value="1"/>
</dbReference>
<dbReference type="Gene3D" id="3.90.1640.10">
    <property type="entry name" value="inorganic pyrophosphatase (n-terminal core)"/>
    <property type="match status" value="1"/>
</dbReference>
<dbReference type="PANTHER" id="PTHR47618:SF1">
    <property type="entry name" value="BIFUNCTIONAL OLIGORIBONUCLEASE AND PAP PHOSPHATASE NRNA"/>
    <property type="match status" value="1"/>
</dbReference>
<reference evidence="4" key="1">
    <citation type="journal article" date="2019" name="Int. J. Syst. Evol. Microbiol.">
        <title>The Global Catalogue of Microorganisms (GCM) 10K type strain sequencing project: providing services to taxonomists for standard genome sequencing and annotation.</title>
        <authorList>
            <consortium name="The Broad Institute Genomics Platform"/>
            <consortium name="The Broad Institute Genome Sequencing Center for Infectious Disease"/>
            <person name="Wu L."/>
            <person name="Ma J."/>
        </authorList>
    </citation>
    <scope>NUCLEOTIDE SEQUENCE [LARGE SCALE GENOMIC DNA]</scope>
    <source>
        <strain evidence="4">KCTC 33575</strain>
    </source>
</reference>
<evidence type="ECO:0000259" key="2">
    <source>
        <dbReference type="Pfam" id="PF02272"/>
    </source>
</evidence>
<comment type="caution">
    <text evidence="3">The sequence shown here is derived from an EMBL/GenBank/DDBJ whole genome shotgun (WGS) entry which is preliminary data.</text>
</comment>
<proteinExistence type="predicted"/>
<dbReference type="Proteomes" id="UP001597519">
    <property type="component" value="Unassembled WGS sequence"/>
</dbReference>
<dbReference type="RefSeq" id="WP_377770784.1">
    <property type="nucleotide sequence ID" value="NZ_JBHUOQ010000001.1"/>
</dbReference>
<feature type="domain" description="DHHA1" evidence="2">
    <location>
        <begin position="237"/>
        <end position="318"/>
    </location>
</feature>
<dbReference type="InterPro" id="IPR038763">
    <property type="entry name" value="DHH_sf"/>
</dbReference>
<dbReference type="InterPro" id="IPR003156">
    <property type="entry name" value="DHHA1_dom"/>
</dbReference>
<dbReference type="EMBL" id="JBHUOQ010000001">
    <property type="protein sequence ID" value="MFD2829091.1"/>
    <property type="molecule type" value="Genomic_DNA"/>
</dbReference>